<reference evidence="3" key="1">
    <citation type="journal article" date="2019" name="Int. J. Syst. Evol. Microbiol.">
        <title>The Global Catalogue of Microorganisms (GCM) 10K type strain sequencing project: providing services to taxonomists for standard genome sequencing and annotation.</title>
        <authorList>
            <consortium name="The Broad Institute Genomics Platform"/>
            <consortium name="The Broad Institute Genome Sequencing Center for Infectious Disease"/>
            <person name="Wu L."/>
            <person name="Ma J."/>
        </authorList>
    </citation>
    <scope>NUCLEOTIDE SEQUENCE [LARGE SCALE GENOMIC DNA]</scope>
    <source>
        <strain evidence="3">JCM 17933</strain>
    </source>
</reference>
<dbReference type="Proteomes" id="UP001500503">
    <property type="component" value="Unassembled WGS sequence"/>
</dbReference>
<dbReference type="InterPro" id="IPR050792">
    <property type="entry name" value="ADP-ribosylglycohydrolase"/>
</dbReference>
<dbReference type="RefSeq" id="WP_345469164.1">
    <property type="nucleotide sequence ID" value="NZ_BAABHF010000035.1"/>
</dbReference>
<protein>
    <submittedName>
        <fullName evidence="2">ADP-ribosylglycohydrolase family protein</fullName>
    </submittedName>
</protein>
<dbReference type="Pfam" id="PF03747">
    <property type="entry name" value="ADP_ribosyl_GH"/>
    <property type="match status" value="1"/>
</dbReference>
<evidence type="ECO:0000256" key="1">
    <source>
        <dbReference type="SAM" id="MobiDB-lite"/>
    </source>
</evidence>
<dbReference type="PANTHER" id="PTHR16222">
    <property type="entry name" value="ADP-RIBOSYLGLYCOHYDROLASE"/>
    <property type="match status" value="1"/>
</dbReference>
<accession>A0ABP8QNV1</accession>
<gene>
    <name evidence="2" type="ORF">GCM10023191_058110</name>
</gene>
<dbReference type="EMBL" id="BAABHF010000035">
    <property type="protein sequence ID" value="GAA4504196.1"/>
    <property type="molecule type" value="Genomic_DNA"/>
</dbReference>
<proteinExistence type="predicted"/>
<dbReference type="Gene3D" id="1.10.4080.10">
    <property type="entry name" value="ADP-ribosylation/Crystallin J1"/>
    <property type="match status" value="1"/>
</dbReference>
<dbReference type="PANTHER" id="PTHR16222:SF12">
    <property type="entry name" value="ADP-RIBOSYLGLYCOHYDROLASE-RELATED"/>
    <property type="match status" value="1"/>
</dbReference>
<evidence type="ECO:0000313" key="2">
    <source>
        <dbReference type="EMBL" id="GAA4504196.1"/>
    </source>
</evidence>
<feature type="region of interest" description="Disordered" evidence="1">
    <location>
        <begin position="284"/>
        <end position="305"/>
    </location>
</feature>
<dbReference type="SUPFAM" id="SSF101478">
    <property type="entry name" value="ADP-ribosylglycohydrolase"/>
    <property type="match status" value="1"/>
</dbReference>
<keyword evidence="3" id="KW-1185">Reference proteome</keyword>
<name>A0ABP8QNV1_9ACTN</name>
<comment type="caution">
    <text evidence="2">The sequence shown here is derived from an EMBL/GenBank/DDBJ whole genome shotgun (WGS) entry which is preliminary data.</text>
</comment>
<dbReference type="InterPro" id="IPR036705">
    <property type="entry name" value="Ribosyl_crysJ1_sf"/>
</dbReference>
<evidence type="ECO:0000313" key="3">
    <source>
        <dbReference type="Proteomes" id="UP001500503"/>
    </source>
</evidence>
<organism evidence="2 3">
    <name type="scientific">Actinoallomurus oryzae</name>
    <dbReference type="NCBI Taxonomy" id="502180"/>
    <lineage>
        <taxon>Bacteria</taxon>
        <taxon>Bacillati</taxon>
        <taxon>Actinomycetota</taxon>
        <taxon>Actinomycetes</taxon>
        <taxon>Streptosporangiales</taxon>
        <taxon>Thermomonosporaceae</taxon>
        <taxon>Actinoallomurus</taxon>
    </lineage>
</organism>
<dbReference type="InterPro" id="IPR005502">
    <property type="entry name" value="Ribosyl_crysJ1"/>
</dbReference>
<sequence length="305" mass="32001">MSERSENIVSAFDSLVGLSVGDAFGAQFFATENRPLLREETALPAPPWPWTDDTEMACNLLDVLRRHGQVERDALAAAFAERYDPYRGYGPGTVVLLRALRDGEPWRSATTAQFGGRGSMGNGAAMRVAPLGAYYPGDLERAALEATASAVVTHAHPEGVAGAVAVAVAASRAASGDTSGLVDAVLAHTPPGRVHDGVRRAAGLLDRTREEAAYELGNGARVLAQDTVPFCVWVAARHLGDYERAVRDCVAVGGDIDTTAAITGGIVAAHVGAEGVPRAWRDAREPLPGWLSPATGEPRGVDRDG</sequence>